<evidence type="ECO:0008006" key="3">
    <source>
        <dbReference type="Google" id="ProtNLM"/>
    </source>
</evidence>
<dbReference type="EMBL" id="FOOH01000020">
    <property type="protein sequence ID" value="SFG01248.1"/>
    <property type="molecule type" value="Genomic_DNA"/>
</dbReference>
<protein>
    <recommendedName>
        <fullName evidence="3">SnoaL-like domain-containing protein</fullName>
    </recommendedName>
</protein>
<evidence type="ECO:0000313" key="2">
    <source>
        <dbReference type="Proteomes" id="UP000199116"/>
    </source>
</evidence>
<proteinExistence type="predicted"/>
<dbReference type="AlphaFoldDB" id="A0A1I2NCJ0"/>
<evidence type="ECO:0000313" key="1">
    <source>
        <dbReference type="EMBL" id="SFG01248.1"/>
    </source>
</evidence>
<reference evidence="2" key="1">
    <citation type="submission" date="2016-10" db="EMBL/GenBank/DDBJ databases">
        <authorList>
            <person name="Varghese N."/>
            <person name="Submissions S."/>
        </authorList>
    </citation>
    <scope>NUCLEOTIDE SEQUENCE [LARGE SCALE GENOMIC DNA]</scope>
    <source>
        <strain evidence="2">DSM 23515</strain>
    </source>
</reference>
<name>A0A1I2NCJ0_9FLAO</name>
<keyword evidence="2" id="KW-1185">Reference proteome</keyword>
<organism evidence="1 2">
    <name type="scientific">Salegentibacter agarivorans</name>
    <dbReference type="NCBI Taxonomy" id="345907"/>
    <lineage>
        <taxon>Bacteria</taxon>
        <taxon>Pseudomonadati</taxon>
        <taxon>Bacteroidota</taxon>
        <taxon>Flavobacteriia</taxon>
        <taxon>Flavobacteriales</taxon>
        <taxon>Flavobacteriaceae</taxon>
        <taxon>Salegentibacter</taxon>
    </lineage>
</organism>
<sequence>MTGFYVENEKPKYSNPKRKKFDIKFNSDRSAYAKWNQYNLVDEKNKYYLSSESRLMQKEDDQWKIINVISFWDRVKPINPLEIESQFKD</sequence>
<gene>
    <name evidence="1" type="ORF">SAMN04488033_12029</name>
</gene>
<dbReference type="Proteomes" id="UP000199116">
    <property type="component" value="Unassembled WGS sequence"/>
</dbReference>
<accession>A0A1I2NCJ0</accession>